<name>A0ABN8Z370_RANTA</name>
<proteinExistence type="predicted"/>
<protein>
    <submittedName>
        <fullName evidence="1">Uncharacterized protein</fullName>
    </submittedName>
</protein>
<dbReference type="EMBL" id="OX459964">
    <property type="protein sequence ID" value="CAI9168278.1"/>
    <property type="molecule type" value="Genomic_DNA"/>
</dbReference>
<gene>
    <name evidence="1" type="ORF">MRATA1EN1_LOCUS17240</name>
</gene>
<keyword evidence="2" id="KW-1185">Reference proteome</keyword>
<dbReference type="Proteomes" id="UP001176941">
    <property type="component" value="Chromosome 28"/>
</dbReference>
<evidence type="ECO:0000313" key="1">
    <source>
        <dbReference type="EMBL" id="CAI9168278.1"/>
    </source>
</evidence>
<sequence>MGPLDCEAGMGGETLLRAPVQPALSPTRSLQCYIPKPSLCPLKGANIKKKGRGRNSTIASEVRGVRLKPLPTRLTGAKQRIHMFFETLTTFLKFWGQLPFSMSCSL</sequence>
<evidence type="ECO:0000313" key="2">
    <source>
        <dbReference type="Proteomes" id="UP001176941"/>
    </source>
</evidence>
<organism evidence="1 2">
    <name type="scientific">Rangifer tarandus platyrhynchus</name>
    <name type="common">Svalbard reindeer</name>
    <dbReference type="NCBI Taxonomy" id="3082113"/>
    <lineage>
        <taxon>Eukaryota</taxon>
        <taxon>Metazoa</taxon>
        <taxon>Chordata</taxon>
        <taxon>Craniata</taxon>
        <taxon>Vertebrata</taxon>
        <taxon>Euteleostomi</taxon>
        <taxon>Mammalia</taxon>
        <taxon>Eutheria</taxon>
        <taxon>Laurasiatheria</taxon>
        <taxon>Artiodactyla</taxon>
        <taxon>Ruminantia</taxon>
        <taxon>Pecora</taxon>
        <taxon>Cervidae</taxon>
        <taxon>Odocoileinae</taxon>
        <taxon>Rangifer</taxon>
    </lineage>
</organism>
<accession>A0ABN8Z370</accession>
<reference evidence="1" key="1">
    <citation type="submission" date="2023-04" db="EMBL/GenBank/DDBJ databases">
        <authorList>
            <consortium name="ELIXIR-Norway"/>
        </authorList>
    </citation>
    <scope>NUCLEOTIDE SEQUENCE [LARGE SCALE GENOMIC DNA]</scope>
</reference>